<reference evidence="1 2" key="1">
    <citation type="submission" date="2019-04" db="EMBL/GenBank/DDBJ databases">
        <title>Streptomyces lasaliensis sp. nov., an Actinomycete isolated from soil which produces the polyether antibiotic lasalocid.</title>
        <authorList>
            <person name="Erwin G."/>
            <person name="Haber C."/>
        </authorList>
    </citation>
    <scope>NUCLEOTIDE SEQUENCE [LARGE SCALE GENOMIC DNA]</scope>
    <source>
        <strain evidence="1 2">X-537</strain>
    </source>
</reference>
<proteinExistence type="predicted"/>
<accession>A0A4U5W4D3</accession>
<dbReference type="EMBL" id="SZNQ01000003">
    <property type="protein sequence ID" value="TKS96257.1"/>
    <property type="molecule type" value="Genomic_DNA"/>
</dbReference>
<comment type="caution">
    <text evidence="1">The sequence shown here is derived from an EMBL/GenBank/DDBJ whole genome shotgun (WGS) entry which is preliminary data.</text>
</comment>
<dbReference type="AlphaFoldDB" id="A0A4U5W4D3"/>
<name>A0A4U5W4D3_STRLS</name>
<evidence type="ECO:0000313" key="2">
    <source>
        <dbReference type="Proteomes" id="UP000305929"/>
    </source>
</evidence>
<protein>
    <submittedName>
        <fullName evidence="1">Uncharacterized protein</fullName>
    </submittedName>
</protein>
<keyword evidence="2" id="KW-1185">Reference proteome</keyword>
<dbReference type="RefSeq" id="WP_137311358.1">
    <property type="nucleotide sequence ID" value="NZ_SZNQ01000003.1"/>
</dbReference>
<gene>
    <name evidence="1" type="ORF">E4U91_36745</name>
</gene>
<dbReference type="Proteomes" id="UP000305929">
    <property type="component" value="Unassembled WGS sequence"/>
</dbReference>
<sequence length="98" mass="10444">MLRSLRLRRMRTGGLPVLCARLSGVGRVDERHLLHGIGLGQAQVLADHVVVAGDVGEAGGLVEGPLLDAFDLLAIPSMGYPASYSMRTAIFRKNTFAS</sequence>
<evidence type="ECO:0000313" key="1">
    <source>
        <dbReference type="EMBL" id="TKS96257.1"/>
    </source>
</evidence>
<organism evidence="1 2">
    <name type="scientific">Streptomyces lasalocidi</name>
    <name type="common">Streptomyces lasaliensis</name>
    <dbReference type="NCBI Taxonomy" id="324833"/>
    <lineage>
        <taxon>Bacteria</taxon>
        <taxon>Bacillati</taxon>
        <taxon>Actinomycetota</taxon>
        <taxon>Actinomycetes</taxon>
        <taxon>Kitasatosporales</taxon>
        <taxon>Streptomycetaceae</taxon>
        <taxon>Streptomyces</taxon>
    </lineage>
</organism>